<sequence>MDHILDNPVWNALITGNKQFSNSDGQVKYFDEKISPFIGLKEYSAENFQRLHELIPHDNPIGFVSPVAVKIPETWKVLGNISAFQMVYDQPEPPAEIEAVMVPLTREHIPEMLALTRLTNPGPFTERTIEFGHYQGIFQDGKLAAMAGQRLNPSPYAEISAVCTHPDYLGKGYAKQLMLSQIRRIKTASGTPFLHVRTDNERAIKIYEHSGFSTRKEMYIYFIKKIQ</sequence>
<dbReference type="Proteomes" id="UP000537204">
    <property type="component" value="Unassembled WGS sequence"/>
</dbReference>
<dbReference type="RefSeq" id="WP_183879600.1">
    <property type="nucleotide sequence ID" value="NZ_JACHCE010000001.1"/>
</dbReference>
<dbReference type="PROSITE" id="PS51186">
    <property type="entry name" value="GNAT"/>
    <property type="match status" value="1"/>
</dbReference>
<dbReference type="InterPro" id="IPR000182">
    <property type="entry name" value="GNAT_dom"/>
</dbReference>
<protein>
    <submittedName>
        <fullName evidence="2">Ribosomal protein S18 acetylase RimI-like enzyme</fullName>
    </submittedName>
</protein>
<dbReference type="AlphaFoldDB" id="A0A7W9DYG5"/>
<gene>
    <name evidence="2" type="ORF">HDE68_001069</name>
</gene>
<dbReference type="CDD" id="cd04301">
    <property type="entry name" value="NAT_SF"/>
    <property type="match status" value="1"/>
</dbReference>
<dbReference type="SUPFAM" id="SSF55729">
    <property type="entry name" value="Acyl-CoA N-acyltransferases (Nat)"/>
    <property type="match status" value="1"/>
</dbReference>
<keyword evidence="2" id="KW-0689">Ribosomal protein</keyword>
<evidence type="ECO:0000313" key="3">
    <source>
        <dbReference type="Proteomes" id="UP000537204"/>
    </source>
</evidence>
<dbReference type="Gene3D" id="3.40.630.30">
    <property type="match status" value="1"/>
</dbReference>
<dbReference type="EMBL" id="JACHCE010000001">
    <property type="protein sequence ID" value="MBB5635184.1"/>
    <property type="molecule type" value="Genomic_DNA"/>
</dbReference>
<organism evidence="2 3">
    <name type="scientific">Pedobacter cryoconitis</name>
    <dbReference type="NCBI Taxonomy" id="188932"/>
    <lineage>
        <taxon>Bacteria</taxon>
        <taxon>Pseudomonadati</taxon>
        <taxon>Bacteroidota</taxon>
        <taxon>Sphingobacteriia</taxon>
        <taxon>Sphingobacteriales</taxon>
        <taxon>Sphingobacteriaceae</taxon>
        <taxon>Pedobacter</taxon>
    </lineage>
</organism>
<feature type="domain" description="N-acetyltransferase" evidence="1">
    <location>
        <begin position="99"/>
        <end position="227"/>
    </location>
</feature>
<dbReference type="GO" id="GO:0016747">
    <property type="term" value="F:acyltransferase activity, transferring groups other than amino-acyl groups"/>
    <property type="evidence" value="ECO:0007669"/>
    <property type="project" value="InterPro"/>
</dbReference>
<dbReference type="InterPro" id="IPR013653">
    <property type="entry name" value="GCN5-like_dom"/>
</dbReference>
<dbReference type="InterPro" id="IPR016181">
    <property type="entry name" value="Acyl_CoA_acyltransferase"/>
</dbReference>
<accession>A0A7W9DYG5</accession>
<dbReference type="GO" id="GO:0005840">
    <property type="term" value="C:ribosome"/>
    <property type="evidence" value="ECO:0007669"/>
    <property type="project" value="UniProtKB-KW"/>
</dbReference>
<dbReference type="Pfam" id="PF08445">
    <property type="entry name" value="FR47"/>
    <property type="match status" value="1"/>
</dbReference>
<keyword evidence="2" id="KW-0687">Ribonucleoprotein</keyword>
<proteinExistence type="predicted"/>
<comment type="caution">
    <text evidence="2">The sequence shown here is derived from an EMBL/GenBank/DDBJ whole genome shotgun (WGS) entry which is preliminary data.</text>
</comment>
<name>A0A7W9DYG5_9SPHI</name>
<evidence type="ECO:0000259" key="1">
    <source>
        <dbReference type="PROSITE" id="PS51186"/>
    </source>
</evidence>
<evidence type="ECO:0000313" key="2">
    <source>
        <dbReference type="EMBL" id="MBB5635184.1"/>
    </source>
</evidence>
<reference evidence="2 3" key="1">
    <citation type="submission" date="2020-08" db="EMBL/GenBank/DDBJ databases">
        <title>Genomic Encyclopedia of Type Strains, Phase IV (KMG-V): Genome sequencing to study the core and pangenomes of soil and plant-associated prokaryotes.</title>
        <authorList>
            <person name="Whitman W."/>
        </authorList>
    </citation>
    <scope>NUCLEOTIDE SEQUENCE [LARGE SCALE GENOMIC DNA]</scope>
    <source>
        <strain evidence="2 3">S3M1</strain>
    </source>
</reference>